<dbReference type="Pfam" id="PF13360">
    <property type="entry name" value="PQQ_2"/>
    <property type="match status" value="2"/>
</dbReference>
<dbReference type="PANTHER" id="PTHR34512:SF30">
    <property type="entry name" value="OUTER MEMBRANE PROTEIN ASSEMBLY FACTOR BAMB"/>
    <property type="match status" value="1"/>
</dbReference>
<gene>
    <name evidence="2" type="ORF">H1V43_05565</name>
</gene>
<sequence>MAEDRPPLTIKSDAKNGLWTLSAPIGTLGQPVLVGGTVYVPVSDDRIAAVDAQEGRIRWCSEALTKPAAERLVCADGAVVVPVLREHGRSGFTALDVSTGKVLWTRRKSRLYRAAAAGSTVVLWNDTREDSAQIAGVDALTGETLWEDEFERIWGLLVRGDRVILDAGGFRALDARTGEELWDEGYGSLLGQDGTGDAAVFHSWSGGAFARLFVRAADTGKELATTRFRERALKHFSRAPALVDGGRVLFSESFGRRVRIFACAGLDRAESLGSHRLGWWRFTSFQDVVCVGDWVYGLTWRHRLHAAEVGGRRWLRRLRMTDANGRAVRRPTEIAAGPEHVFVGEKESVAAVRDGRVLWVAATDVWDNPPIPLGADRVLFRSTNRKPSQDRLHCADAETGRRLS</sequence>
<dbReference type="SUPFAM" id="SSF50998">
    <property type="entry name" value="Quinoprotein alcohol dehydrogenase-like"/>
    <property type="match status" value="2"/>
</dbReference>
<name>A0A7W2CXC4_9ACTN</name>
<comment type="caution">
    <text evidence="2">The sequence shown here is derived from an EMBL/GenBank/DDBJ whole genome shotgun (WGS) entry which is preliminary data.</text>
</comment>
<reference evidence="2 3" key="1">
    <citation type="submission" date="2020-07" db="EMBL/GenBank/DDBJ databases">
        <title>Streptomyces isolated from Indian soil.</title>
        <authorList>
            <person name="Mandal S."/>
            <person name="Maiti P.K."/>
        </authorList>
    </citation>
    <scope>NUCLEOTIDE SEQUENCE [LARGE SCALE GENOMIC DNA]</scope>
    <source>
        <strain evidence="2 3">PSKA54</strain>
    </source>
</reference>
<dbReference type="Gene3D" id="2.130.10.10">
    <property type="entry name" value="YVTN repeat-like/Quinoprotein amine dehydrogenase"/>
    <property type="match status" value="1"/>
</dbReference>
<dbReference type="Proteomes" id="UP000586976">
    <property type="component" value="Unassembled WGS sequence"/>
</dbReference>
<dbReference type="InterPro" id="IPR018391">
    <property type="entry name" value="PQQ_b-propeller_rpt"/>
</dbReference>
<keyword evidence="3" id="KW-1185">Reference proteome</keyword>
<protein>
    <submittedName>
        <fullName evidence="2">PQQ-binding-like beta-propeller repeat protein</fullName>
    </submittedName>
</protein>
<dbReference type="InterPro" id="IPR002372">
    <property type="entry name" value="PQQ_rpt_dom"/>
</dbReference>
<dbReference type="PANTHER" id="PTHR34512">
    <property type="entry name" value="CELL SURFACE PROTEIN"/>
    <property type="match status" value="1"/>
</dbReference>
<proteinExistence type="predicted"/>
<accession>A0A7W2CXC4</accession>
<dbReference type="EMBL" id="JACEQY010000003">
    <property type="protein sequence ID" value="MBA4860855.1"/>
    <property type="molecule type" value="Genomic_DNA"/>
</dbReference>
<evidence type="ECO:0000259" key="1">
    <source>
        <dbReference type="Pfam" id="PF13360"/>
    </source>
</evidence>
<feature type="domain" description="Pyrrolo-quinoline quinone repeat" evidence="1">
    <location>
        <begin position="171"/>
        <end position="402"/>
    </location>
</feature>
<feature type="domain" description="Pyrrolo-quinoline quinone repeat" evidence="1">
    <location>
        <begin position="18"/>
        <end position="149"/>
    </location>
</feature>
<dbReference type="Gene3D" id="2.40.10.480">
    <property type="match status" value="2"/>
</dbReference>
<organism evidence="2 3">
    <name type="scientific">Streptomyces himalayensis subsp. aureolus</name>
    <dbReference type="NCBI Taxonomy" id="2758039"/>
    <lineage>
        <taxon>Bacteria</taxon>
        <taxon>Bacillati</taxon>
        <taxon>Actinomycetota</taxon>
        <taxon>Actinomycetes</taxon>
        <taxon>Kitasatosporales</taxon>
        <taxon>Streptomycetaceae</taxon>
        <taxon>Streptomyces</taxon>
        <taxon>Streptomyces himalayensis</taxon>
    </lineage>
</organism>
<dbReference type="InterPro" id="IPR011047">
    <property type="entry name" value="Quinoprotein_ADH-like_sf"/>
</dbReference>
<evidence type="ECO:0000313" key="2">
    <source>
        <dbReference type="EMBL" id="MBA4860855.1"/>
    </source>
</evidence>
<dbReference type="InterPro" id="IPR015943">
    <property type="entry name" value="WD40/YVTN_repeat-like_dom_sf"/>
</dbReference>
<evidence type="ECO:0000313" key="3">
    <source>
        <dbReference type="Proteomes" id="UP000586976"/>
    </source>
</evidence>
<dbReference type="AlphaFoldDB" id="A0A7W2CXC4"/>
<dbReference type="SMART" id="SM00564">
    <property type="entry name" value="PQQ"/>
    <property type="match status" value="3"/>
</dbReference>